<evidence type="ECO:0000259" key="1">
    <source>
        <dbReference type="Pfam" id="PF00534"/>
    </source>
</evidence>
<gene>
    <name evidence="2" type="ORF">SAMN05192549_114119</name>
</gene>
<accession>A0A1M7R916</accession>
<organism evidence="2 3">
    <name type="scientific">Duganella sacchari</name>
    <dbReference type="NCBI Taxonomy" id="551987"/>
    <lineage>
        <taxon>Bacteria</taxon>
        <taxon>Pseudomonadati</taxon>
        <taxon>Pseudomonadota</taxon>
        <taxon>Betaproteobacteria</taxon>
        <taxon>Burkholderiales</taxon>
        <taxon>Oxalobacteraceae</taxon>
        <taxon>Telluria group</taxon>
        <taxon>Duganella</taxon>
    </lineage>
</organism>
<evidence type="ECO:0000313" key="3">
    <source>
        <dbReference type="Proteomes" id="UP000184339"/>
    </source>
</evidence>
<evidence type="ECO:0000313" key="2">
    <source>
        <dbReference type="EMBL" id="SHN42599.1"/>
    </source>
</evidence>
<dbReference type="Pfam" id="PF00534">
    <property type="entry name" value="Glycos_transf_1"/>
    <property type="match status" value="1"/>
</dbReference>
<dbReference type="InterPro" id="IPR001296">
    <property type="entry name" value="Glyco_trans_1"/>
</dbReference>
<dbReference type="RefSeq" id="WP_084560336.1">
    <property type="nucleotide sequence ID" value="NZ_FRCX01000014.1"/>
</dbReference>
<proteinExistence type="predicted"/>
<name>A0A1M7R916_9BURK</name>
<dbReference type="SUPFAM" id="SSF53756">
    <property type="entry name" value="UDP-Glycosyltransferase/glycogen phosphorylase"/>
    <property type="match status" value="1"/>
</dbReference>
<reference evidence="3" key="1">
    <citation type="submission" date="2016-11" db="EMBL/GenBank/DDBJ databases">
        <authorList>
            <person name="Varghese N."/>
            <person name="Submissions S."/>
        </authorList>
    </citation>
    <scope>NUCLEOTIDE SEQUENCE [LARGE SCALE GENOMIC DNA]</scope>
    <source>
        <strain evidence="3">Sac-22</strain>
    </source>
</reference>
<keyword evidence="2" id="KW-0808">Transferase</keyword>
<dbReference type="GO" id="GO:0016757">
    <property type="term" value="F:glycosyltransferase activity"/>
    <property type="evidence" value="ECO:0007669"/>
    <property type="project" value="InterPro"/>
</dbReference>
<dbReference type="EMBL" id="FRCX01000014">
    <property type="protein sequence ID" value="SHN42599.1"/>
    <property type="molecule type" value="Genomic_DNA"/>
</dbReference>
<keyword evidence="3" id="KW-1185">Reference proteome</keyword>
<dbReference type="Gene3D" id="3.40.50.2000">
    <property type="entry name" value="Glycogen Phosphorylase B"/>
    <property type="match status" value="1"/>
</dbReference>
<dbReference type="STRING" id="551987.SAMN05192549_114119"/>
<protein>
    <submittedName>
        <fullName evidence="2">Glycosyl transferases group 1</fullName>
    </submittedName>
</protein>
<dbReference type="AlphaFoldDB" id="A0A1M7R916"/>
<dbReference type="PANTHER" id="PTHR46401:SF9">
    <property type="entry name" value="MANNOSYLTRANSFERASE A"/>
    <property type="match status" value="1"/>
</dbReference>
<dbReference type="PANTHER" id="PTHR46401">
    <property type="entry name" value="GLYCOSYLTRANSFERASE WBBK-RELATED"/>
    <property type="match status" value="1"/>
</dbReference>
<dbReference type="CDD" id="cd03809">
    <property type="entry name" value="GT4_MtfB-like"/>
    <property type="match status" value="1"/>
</dbReference>
<dbReference type="Proteomes" id="UP000184339">
    <property type="component" value="Unassembled WGS sequence"/>
</dbReference>
<dbReference type="OrthoDB" id="433681at2"/>
<sequence length="399" mass="43317">MHTEAMPQLLVDLSELVRHDARSGIQRVVRGMLQTLLAAPPAGYQVRAVYDAGGYYAYAGTETDDAGQARYVAAAAGADTPLQVRPGDLFVGIDLSIESVVRNQAVLASLRQHGVRLYFMVYDLLPVRQPAWFVDGLAIAFGHWLHAVAALADGLICNSYATADDLLAWLDEHPPQRAQALQIGCAALGADLAATLPSSGISTSEAALLPLLAQRPTLLMVGTLEPRKMQGQVLEAFEQLWQQEQDLNLVIVGKPGWRMEALAERLRAHPEQGRRLFWLERASDELLLHLYQHSSALLAASQGEGYGLPLIEAAQHGLPVVARDLAVFREVGGQHAWYFHADDGAQLATALTDWLALHAQGQAPASGGMPRLDWAASTAQLLACVVDGRWYRRAPVKLP</sequence>
<feature type="domain" description="Glycosyl transferase family 1" evidence="1">
    <location>
        <begin position="214"/>
        <end position="356"/>
    </location>
</feature>